<name>A0A6G1QDS5_CHAAH</name>
<accession>A0A6G1QDS5</accession>
<reference evidence="2" key="2">
    <citation type="submission" date="2019-02" db="EMBL/GenBank/DDBJ databases">
        <title>Opniocepnalus argus Var Kimnra genome.</title>
        <authorList>
            <person name="Zhou C."/>
            <person name="Xiao S."/>
        </authorList>
    </citation>
    <scope>NUCLEOTIDE SEQUENCE [LARGE SCALE GENOMIC DNA]</scope>
</reference>
<evidence type="ECO:0000313" key="1">
    <source>
        <dbReference type="EMBL" id="KAF3700276.1"/>
    </source>
</evidence>
<proteinExistence type="predicted"/>
<dbReference type="EMBL" id="CM015726">
    <property type="protein sequence ID" value="KAF3700276.1"/>
    <property type="molecule type" value="Genomic_DNA"/>
</dbReference>
<keyword evidence="2" id="KW-1185">Reference proteome</keyword>
<organism evidence="1 2">
    <name type="scientific">Channa argus</name>
    <name type="common">Northern snakehead</name>
    <name type="synonym">Ophicephalus argus</name>
    <dbReference type="NCBI Taxonomy" id="215402"/>
    <lineage>
        <taxon>Eukaryota</taxon>
        <taxon>Metazoa</taxon>
        <taxon>Chordata</taxon>
        <taxon>Craniata</taxon>
        <taxon>Vertebrata</taxon>
        <taxon>Euteleostomi</taxon>
        <taxon>Actinopterygii</taxon>
        <taxon>Neopterygii</taxon>
        <taxon>Teleostei</taxon>
        <taxon>Neoteleostei</taxon>
        <taxon>Acanthomorphata</taxon>
        <taxon>Anabantaria</taxon>
        <taxon>Anabantiformes</taxon>
        <taxon>Channoidei</taxon>
        <taxon>Channidae</taxon>
        <taxon>Channa</taxon>
    </lineage>
</organism>
<reference evidence="1 2" key="1">
    <citation type="submission" date="2019-02" db="EMBL/GenBank/DDBJ databases">
        <title>Opniocepnalus argus genome.</title>
        <authorList>
            <person name="Zhou C."/>
            <person name="Xiao S."/>
        </authorList>
    </citation>
    <scope>NUCLEOTIDE SEQUENCE [LARGE SCALE GENOMIC DNA]</scope>
    <source>
        <strain evidence="1">OARG1902GOOAL</strain>
        <tissue evidence="1">Muscle</tissue>
    </source>
</reference>
<protein>
    <submittedName>
        <fullName evidence="1">Uncharacterized protein</fullName>
    </submittedName>
</protein>
<evidence type="ECO:0000313" key="2">
    <source>
        <dbReference type="Proteomes" id="UP000503349"/>
    </source>
</evidence>
<sequence length="64" mass="7719">MLPVFSCLQKLYCIFCRSTEMRWQFIDYKQDECDWCIITFIKGVPLPYHKEFVKGRGMTSSRML</sequence>
<dbReference type="Proteomes" id="UP000503349">
    <property type="component" value="Chromosome 15"/>
</dbReference>
<gene>
    <name evidence="1" type="ORF">EXN66_Car015963</name>
</gene>
<dbReference type="AlphaFoldDB" id="A0A6G1QDS5"/>